<dbReference type="Gene3D" id="1.10.1510.10">
    <property type="entry name" value="Uncharacterised protein YqeY/AIM41 PF09424, N-terminal domain"/>
    <property type="match status" value="1"/>
</dbReference>
<evidence type="ECO:0000313" key="2">
    <source>
        <dbReference type="Proteomes" id="UP000176897"/>
    </source>
</evidence>
<name>A0A1F7UPL7_9BACT</name>
<dbReference type="PANTHER" id="PTHR28055">
    <property type="entry name" value="ALTERED INHERITANCE OF MITOCHONDRIA PROTEIN 41, MITOCHONDRIAL"/>
    <property type="match status" value="1"/>
</dbReference>
<reference evidence="1 2" key="1">
    <citation type="journal article" date="2016" name="Nat. Commun.">
        <title>Thousands of microbial genomes shed light on interconnected biogeochemical processes in an aquifer system.</title>
        <authorList>
            <person name="Anantharaman K."/>
            <person name="Brown C.T."/>
            <person name="Hug L.A."/>
            <person name="Sharon I."/>
            <person name="Castelle C.J."/>
            <person name="Probst A.J."/>
            <person name="Thomas B.C."/>
            <person name="Singh A."/>
            <person name="Wilkins M.J."/>
            <person name="Karaoz U."/>
            <person name="Brodie E.L."/>
            <person name="Williams K.H."/>
            <person name="Hubbard S.S."/>
            <person name="Banfield J.F."/>
        </authorList>
    </citation>
    <scope>NUCLEOTIDE SEQUENCE [LARGE SCALE GENOMIC DNA]</scope>
</reference>
<comment type="caution">
    <text evidence="1">The sequence shown here is derived from an EMBL/GenBank/DDBJ whole genome shotgun (WGS) entry which is preliminary data.</text>
</comment>
<dbReference type="Gene3D" id="1.10.10.410">
    <property type="match status" value="1"/>
</dbReference>
<dbReference type="GO" id="GO:0016884">
    <property type="term" value="F:carbon-nitrogen ligase activity, with glutamine as amido-N-donor"/>
    <property type="evidence" value="ECO:0007669"/>
    <property type="project" value="InterPro"/>
</dbReference>
<dbReference type="InterPro" id="IPR003789">
    <property type="entry name" value="Asn/Gln_tRNA_amidoTrase-B-like"/>
</dbReference>
<dbReference type="InterPro" id="IPR042184">
    <property type="entry name" value="YqeY/Aim41_N"/>
</dbReference>
<dbReference type="AlphaFoldDB" id="A0A1F7UPL7"/>
<dbReference type="InterPro" id="IPR019004">
    <property type="entry name" value="YqeY/Aim41"/>
</dbReference>
<protein>
    <recommendedName>
        <fullName evidence="3">Glutamyl-tRNA amidotransferase</fullName>
    </recommendedName>
</protein>
<evidence type="ECO:0008006" key="3">
    <source>
        <dbReference type="Google" id="ProtNLM"/>
    </source>
</evidence>
<dbReference type="EMBL" id="MGEJ01000014">
    <property type="protein sequence ID" value="OGL80185.1"/>
    <property type="molecule type" value="Genomic_DNA"/>
</dbReference>
<organism evidence="1 2">
    <name type="scientific">Candidatus Uhrbacteria bacterium RIFCSPLOWO2_01_FULL_47_24</name>
    <dbReference type="NCBI Taxonomy" id="1802401"/>
    <lineage>
        <taxon>Bacteria</taxon>
        <taxon>Candidatus Uhriibacteriota</taxon>
    </lineage>
</organism>
<dbReference type="SUPFAM" id="SSF89095">
    <property type="entry name" value="GatB/YqeY motif"/>
    <property type="match status" value="1"/>
</dbReference>
<dbReference type="Proteomes" id="UP000176897">
    <property type="component" value="Unassembled WGS sequence"/>
</dbReference>
<sequence>MGLMQTIDEDYKKAFRGGDKITIEVLRGVKTAVQNAEIEKRAKTSNREAKLTDDEALAIVKRQVKQTEEAGELFKQGGREDLVAQNQAELVVLKKYLPAQMEEGKVREIAKGVIAKMGKVAPSDFGKVMGAVMKETKGQADGTVVSKIVKELLG</sequence>
<gene>
    <name evidence="1" type="ORF">A3B21_02315</name>
</gene>
<dbReference type="InterPro" id="IPR023168">
    <property type="entry name" value="GatB_Yqey_C_2"/>
</dbReference>
<accession>A0A1F7UPL7</accession>
<dbReference type="PANTHER" id="PTHR28055:SF1">
    <property type="entry name" value="ALTERED INHERITANCE OF MITOCHONDRIA PROTEIN 41, MITOCHONDRIAL"/>
    <property type="match status" value="1"/>
</dbReference>
<evidence type="ECO:0000313" key="1">
    <source>
        <dbReference type="EMBL" id="OGL80185.1"/>
    </source>
</evidence>
<dbReference type="Pfam" id="PF09424">
    <property type="entry name" value="YqeY"/>
    <property type="match status" value="1"/>
</dbReference>
<proteinExistence type="predicted"/>
<dbReference type="STRING" id="1802401.A3B21_02315"/>